<protein>
    <submittedName>
        <fullName evidence="1">Glycosyltransferase family 4 protein</fullName>
    </submittedName>
</protein>
<keyword evidence="2" id="KW-1185">Reference proteome</keyword>
<comment type="caution">
    <text evidence="1">The sequence shown here is derived from an EMBL/GenBank/DDBJ whole genome shotgun (WGS) entry which is preliminary data.</text>
</comment>
<evidence type="ECO:0000313" key="2">
    <source>
        <dbReference type="Proteomes" id="UP000319103"/>
    </source>
</evidence>
<keyword evidence="1" id="KW-0808">Transferase</keyword>
<dbReference type="RefSeq" id="WP_141632687.1">
    <property type="nucleotide sequence ID" value="NZ_VIGB01000003.1"/>
</dbReference>
<dbReference type="Proteomes" id="UP000319103">
    <property type="component" value="Unassembled WGS sequence"/>
</dbReference>
<proteinExistence type="predicted"/>
<dbReference type="Gene3D" id="3.40.50.2000">
    <property type="entry name" value="Glycogen Phosphorylase B"/>
    <property type="match status" value="1"/>
</dbReference>
<reference evidence="1 2" key="1">
    <citation type="submission" date="2019-06" db="EMBL/GenBank/DDBJ databases">
        <title>Description of Kitasatospora acidophila sp. nov. isolated from pine grove soil, and reclassification of Streptomyces novaecaesareae to Kitasatospora novaeceasareae comb. nov.</title>
        <authorList>
            <person name="Kim M.J."/>
        </authorList>
    </citation>
    <scope>NUCLEOTIDE SEQUENCE [LARGE SCALE GENOMIC DNA]</scope>
    <source>
        <strain evidence="1 2">MMS16-CNU292</strain>
    </source>
</reference>
<dbReference type="AlphaFoldDB" id="A0A540VYX8"/>
<organism evidence="1 2">
    <name type="scientific">Kitasatospora acidiphila</name>
    <dbReference type="NCBI Taxonomy" id="2567942"/>
    <lineage>
        <taxon>Bacteria</taxon>
        <taxon>Bacillati</taxon>
        <taxon>Actinomycetota</taxon>
        <taxon>Actinomycetes</taxon>
        <taxon>Kitasatosporales</taxon>
        <taxon>Streptomycetaceae</taxon>
        <taxon>Kitasatospora</taxon>
    </lineage>
</organism>
<gene>
    <name evidence="1" type="ORF">E6W39_06365</name>
</gene>
<dbReference type="SUPFAM" id="SSF53756">
    <property type="entry name" value="UDP-Glycosyltransferase/glycogen phosphorylase"/>
    <property type="match status" value="1"/>
</dbReference>
<sequence>MLFIDFGVDMAPGLNGVGIRAWELAAALSAYEEVLVLTPDVPHPDVRETWSKVAWRRTSELPSVRHDQDVLLYGFATDPQSIARFKKAGAICVFDAIIWPMEYTGYQWIRDASDSSAAYQEVLDDYLRQLRLADGYLVASQMEKQVLTGMLTTCSFERLLTDGLDLSLEDIIATVPVGLSAVNERSQLRLAGGTSAPAPDFVWNGGLWNHYSPVAAVRGLGALLDGDYDASLWFLYPLRGTATAAYRAVQEAVRADPRLATRVRFCDGGLSMLERISVLESARAAVCLYEPHVLWDLCPPMRLRETLLYQLPIVTTRRGALGDLVAARGLGMTAASLAPEEVASAMRACLDGGASKAMRAAAAAAGDDFSYEGMASELGAWLDRLRAR</sequence>
<evidence type="ECO:0000313" key="1">
    <source>
        <dbReference type="EMBL" id="TQF01965.1"/>
    </source>
</evidence>
<dbReference type="GO" id="GO:0016740">
    <property type="term" value="F:transferase activity"/>
    <property type="evidence" value="ECO:0007669"/>
    <property type="project" value="UniProtKB-KW"/>
</dbReference>
<dbReference type="OrthoDB" id="3662945at2"/>
<dbReference type="EMBL" id="VIGB01000003">
    <property type="protein sequence ID" value="TQF01965.1"/>
    <property type="molecule type" value="Genomic_DNA"/>
</dbReference>
<name>A0A540VYX8_9ACTN</name>
<accession>A0A540VYX8</accession>